<dbReference type="GO" id="GO:0005739">
    <property type="term" value="C:mitochondrion"/>
    <property type="evidence" value="ECO:0007669"/>
    <property type="project" value="UniProtKB-ARBA"/>
</dbReference>
<dbReference type="Gene3D" id="3.30.460.10">
    <property type="entry name" value="Beta Polymerase, domain 2"/>
    <property type="match status" value="1"/>
</dbReference>
<evidence type="ECO:0000313" key="4">
    <source>
        <dbReference type="Proteomes" id="UP000000702"/>
    </source>
</evidence>
<dbReference type="GO" id="GO:0031123">
    <property type="term" value="P:RNA 3'-end processing"/>
    <property type="evidence" value="ECO:0007669"/>
    <property type="project" value="TreeGrafter"/>
</dbReference>
<dbReference type="InterPro" id="IPR054708">
    <property type="entry name" value="MTPAP-like_central"/>
</dbReference>
<organism evidence="3 4">
    <name type="scientific">Trypanosoma congolense (strain IL3000)</name>
    <dbReference type="NCBI Taxonomy" id="1068625"/>
    <lineage>
        <taxon>Eukaryota</taxon>
        <taxon>Discoba</taxon>
        <taxon>Euglenozoa</taxon>
        <taxon>Kinetoplastea</taxon>
        <taxon>Metakinetoplastina</taxon>
        <taxon>Trypanosomatida</taxon>
        <taxon>Trypanosomatidae</taxon>
        <taxon>Trypanosoma</taxon>
        <taxon>Nannomonas</taxon>
    </lineage>
</organism>
<dbReference type="SUPFAM" id="SSF81301">
    <property type="entry name" value="Nucleotidyltransferase"/>
    <property type="match status" value="1"/>
</dbReference>
<dbReference type="AlphaFoldDB" id="F9W4C6"/>
<feature type="domain" description="Poly(A) RNA polymerase mitochondrial-like central palm" evidence="2">
    <location>
        <begin position="97"/>
        <end position="263"/>
    </location>
</feature>
<dbReference type="InterPro" id="IPR043519">
    <property type="entry name" value="NT_sf"/>
</dbReference>
<sequence>MRVGVEQCLPDGSDPYTSEGTVSATPSTASSAPTRKHTRNAHCPSLSKIELVESSSYIPKDEGRDAKRSRYDRLKDPEGQGSTGRDTTGQSKDLPLDGALLDLLQTILPDKGAYDKSRRVLLDLSRTLSRLGLQAKLFGSWATGLCIPSSDMDFAVAVVSSLSDTDGGRGIGSATRVGGLKSDSNRSTELVAGFCDPTAGQYDQRKKVTPMLRTVAKGMRKSYRFLNLLSITRTRVPIIKAVHCCGMKVDLSFQGSGLLTSQFLCNEFKKPEYRLARGLILLVKALVANWQLNDPSKGGLGSFPIAMMVLWFLHGDKSKEYPQEFENSYAIRLVALLRYYAYNFDFSNTGIDYTNKRTFSKPPDGKLYIMNPIEPHTNCAVAATTFASRVKPKLSETYSKLAVLLNYNAERHTIEGVLRDAFGFSTGNKQKGELMWKKIAPSTRGDPHDQHLWESETNIYIGNPIVL</sequence>
<name>F9W4C6_TRYCI</name>
<dbReference type="InterPro" id="IPR045862">
    <property type="entry name" value="Trf4-like"/>
</dbReference>
<evidence type="ECO:0000313" key="3">
    <source>
        <dbReference type="EMBL" id="CCD12016.1"/>
    </source>
</evidence>
<dbReference type="Proteomes" id="UP000000702">
    <property type="component" value="Unassembled WGS sequence"/>
</dbReference>
<feature type="region of interest" description="Disordered" evidence="1">
    <location>
        <begin position="57"/>
        <end position="93"/>
    </location>
</feature>
<keyword evidence="4" id="KW-1185">Reference proteome</keyword>
<proteinExistence type="predicted"/>
<dbReference type="GO" id="GO:0031499">
    <property type="term" value="C:TRAMP complex"/>
    <property type="evidence" value="ECO:0007669"/>
    <property type="project" value="TreeGrafter"/>
</dbReference>
<evidence type="ECO:0000259" key="2">
    <source>
        <dbReference type="Pfam" id="PF22600"/>
    </source>
</evidence>
<feature type="compositionally biased region" description="Basic and acidic residues" evidence="1">
    <location>
        <begin position="59"/>
        <end position="78"/>
    </location>
</feature>
<dbReference type="GO" id="GO:0005730">
    <property type="term" value="C:nucleolus"/>
    <property type="evidence" value="ECO:0007669"/>
    <property type="project" value="TreeGrafter"/>
</dbReference>
<comment type="caution">
    <text evidence="3">The sequence shown here is derived from an EMBL/GenBank/DDBJ whole genome shotgun (WGS) entry which is preliminary data.</text>
</comment>
<evidence type="ECO:0000256" key="1">
    <source>
        <dbReference type="SAM" id="MobiDB-lite"/>
    </source>
</evidence>
<dbReference type="GO" id="GO:1990817">
    <property type="term" value="F:poly(A) RNA polymerase activity"/>
    <property type="evidence" value="ECO:0007669"/>
    <property type="project" value="InterPro"/>
</dbReference>
<dbReference type="GO" id="GO:0003729">
    <property type="term" value="F:mRNA binding"/>
    <property type="evidence" value="ECO:0007669"/>
    <property type="project" value="TreeGrafter"/>
</dbReference>
<dbReference type="PANTHER" id="PTHR23092:SF15">
    <property type="entry name" value="INACTIVE NON-CANONICAL POLY(A) RNA POLYMERASE PROTEIN TRF4-2-RELATED"/>
    <property type="match status" value="1"/>
</dbReference>
<accession>F9W4C6</accession>
<dbReference type="VEuPathDB" id="TriTrypDB:TcIL3000_0_29370"/>
<dbReference type="SUPFAM" id="SSF81631">
    <property type="entry name" value="PAP/OAS1 substrate-binding domain"/>
    <property type="match status" value="1"/>
</dbReference>
<dbReference type="EMBL" id="CAEQ01000541">
    <property type="protein sequence ID" value="CCD12016.1"/>
    <property type="molecule type" value="Genomic_DNA"/>
</dbReference>
<protein>
    <submittedName>
        <fullName evidence="3">WGS project CAEQ00000000 data, annotated contig 1169</fullName>
    </submittedName>
</protein>
<reference evidence="3 4" key="2">
    <citation type="journal article" date="2012" name="Proc. Natl. Acad. Sci. U.S.A.">
        <title>Antigenic diversity is generated by distinct evolutionary mechanisms in African trypanosome species.</title>
        <authorList>
            <person name="Jackson A.P."/>
            <person name="Berry A."/>
            <person name="Aslett M."/>
            <person name="Allison H.C."/>
            <person name="Burton P."/>
            <person name="Vavrova-Anderson J."/>
            <person name="Brown R."/>
            <person name="Browne H."/>
            <person name="Corton N."/>
            <person name="Hauser H."/>
            <person name="Gamble J."/>
            <person name="Gilderthorp R."/>
            <person name="Marcello L."/>
            <person name="McQuillan J."/>
            <person name="Otto T.D."/>
            <person name="Quail M.A."/>
            <person name="Sanders M.J."/>
            <person name="van Tonder A."/>
            <person name="Ginger M.L."/>
            <person name="Field M.C."/>
            <person name="Barry J.D."/>
            <person name="Hertz-Fowler C."/>
            <person name="Berriman M."/>
        </authorList>
    </citation>
    <scope>NUCLEOTIDE SEQUENCE [LARGE SCALE GENOMIC DNA]</scope>
    <source>
        <strain evidence="3 4">IL3000</strain>
    </source>
</reference>
<dbReference type="PANTHER" id="PTHR23092">
    <property type="entry name" value="POLY(A) RNA POLYMERASE"/>
    <property type="match status" value="1"/>
</dbReference>
<gene>
    <name evidence="3" type="ORF">TCIL3000_0_29370</name>
</gene>
<feature type="region of interest" description="Disordered" evidence="1">
    <location>
        <begin position="1"/>
        <end position="45"/>
    </location>
</feature>
<dbReference type="Pfam" id="PF22600">
    <property type="entry name" value="MTPAP-like_central"/>
    <property type="match status" value="1"/>
</dbReference>
<dbReference type="GO" id="GO:0043634">
    <property type="term" value="P:polyadenylation-dependent ncRNA catabolic process"/>
    <property type="evidence" value="ECO:0007669"/>
    <property type="project" value="TreeGrafter"/>
</dbReference>
<reference evidence="4" key="1">
    <citation type="submission" date="2011-07" db="EMBL/GenBank/DDBJ databases">
        <title>Divergent evolution of antigenic variation in African trypanosomes.</title>
        <authorList>
            <person name="Jackson A.P."/>
            <person name="Berry A."/>
            <person name="Allison H.C."/>
            <person name="Burton P."/>
            <person name="Anderson J."/>
            <person name="Aslett M."/>
            <person name="Brown R."/>
            <person name="Corton N."/>
            <person name="Harris D."/>
            <person name="Hauser H."/>
            <person name="Gamble J."/>
            <person name="Gilderthorp R."/>
            <person name="McQuillan J."/>
            <person name="Quail M.A."/>
            <person name="Sanders M."/>
            <person name="Van Tonder A."/>
            <person name="Ginger M.L."/>
            <person name="Donelson J.E."/>
            <person name="Field M.C."/>
            <person name="Barry J.D."/>
            <person name="Berriman M."/>
            <person name="Hertz-Fowler C."/>
        </authorList>
    </citation>
    <scope>NUCLEOTIDE SEQUENCE [LARGE SCALE GENOMIC DNA]</scope>
    <source>
        <strain evidence="4">IL3000</strain>
    </source>
</reference>
<dbReference type="OMA" id="YGTEFDF"/>
<dbReference type="Gene3D" id="1.10.1410.10">
    <property type="match status" value="1"/>
</dbReference>
<feature type="compositionally biased region" description="Low complexity" evidence="1">
    <location>
        <begin position="23"/>
        <end position="33"/>
    </location>
</feature>
<dbReference type="CDD" id="cd05402">
    <property type="entry name" value="NT_PAP_TUTase"/>
    <property type="match status" value="1"/>
</dbReference>